<keyword evidence="14" id="KW-1185">Reference proteome</keyword>
<gene>
    <name evidence="13" type="ORF">Val02_43660</name>
</gene>
<evidence type="ECO:0000256" key="11">
    <source>
        <dbReference type="SAM" id="Phobius"/>
    </source>
</evidence>
<dbReference type="GO" id="GO:0004674">
    <property type="term" value="F:protein serine/threonine kinase activity"/>
    <property type="evidence" value="ECO:0007669"/>
    <property type="project" value="UniProtKB-KW"/>
</dbReference>
<keyword evidence="6 9" id="KW-0067">ATP-binding</keyword>
<evidence type="ECO:0000259" key="12">
    <source>
        <dbReference type="PROSITE" id="PS50011"/>
    </source>
</evidence>
<feature type="domain" description="Protein kinase" evidence="12">
    <location>
        <begin position="16"/>
        <end position="290"/>
    </location>
</feature>
<dbReference type="PROSITE" id="PS50011">
    <property type="entry name" value="PROTEIN_KINASE_DOM"/>
    <property type="match status" value="1"/>
</dbReference>
<evidence type="ECO:0000256" key="7">
    <source>
        <dbReference type="ARBA" id="ARBA00047899"/>
    </source>
</evidence>
<proteinExistence type="predicted"/>
<name>A0A8J3YP68_9ACTN</name>
<dbReference type="InterPro" id="IPR000719">
    <property type="entry name" value="Prot_kinase_dom"/>
</dbReference>
<dbReference type="EMBL" id="BOPF01000015">
    <property type="protein sequence ID" value="GIJ47480.1"/>
    <property type="molecule type" value="Genomic_DNA"/>
</dbReference>
<dbReference type="AlphaFoldDB" id="A0A8J3YP68"/>
<feature type="binding site" evidence="9">
    <location>
        <position position="45"/>
    </location>
    <ligand>
        <name>ATP</name>
        <dbReference type="ChEBI" id="CHEBI:30616"/>
    </ligand>
</feature>
<organism evidence="13 14">
    <name type="scientific">Virgisporangium aliadipatigenens</name>
    <dbReference type="NCBI Taxonomy" id="741659"/>
    <lineage>
        <taxon>Bacteria</taxon>
        <taxon>Bacillati</taxon>
        <taxon>Actinomycetota</taxon>
        <taxon>Actinomycetes</taxon>
        <taxon>Micromonosporales</taxon>
        <taxon>Micromonosporaceae</taxon>
        <taxon>Virgisporangium</taxon>
    </lineage>
</organism>
<dbReference type="Gene3D" id="3.30.200.20">
    <property type="entry name" value="Phosphorylase Kinase, domain 1"/>
    <property type="match status" value="1"/>
</dbReference>
<keyword evidence="3" id="KW-0808">Transferase</keyword>
<dbReference type="EC" id="2.7.11.1" evidence="1"/>
<feature type="compositionally biased region" description="Low complexity" evidence="10">
    <location>
        <begin position="394"/>
        <end position="408"/>
    </location>
</feature>
<evidence type="ECO:0000256" key="8">
    <source>
        <dbReference type="ARBA" id="ARBA00048679"/>
    </source>
</evidence>
<keyword evidence="11" id="KW-1133">Transmembrane helix</keyword>
<protein>
    <recommendedName>
        <fullName evidence="1">non-specific serine/threonine protein kinase</fullName>
        <ecNumber evidence="1">2.7.11.1</ecNumber>
    </recommendedName>
</protein>
<dbReference type="Proteomes" id="UP000619260">
    <property type="component" value="Unassembled WGS sequence"/>
</dbReference>
<dbReference type="PROSITE" id="PS00107">
    <property type="entry name" value="PROTEIN_KINASE_ATP"/>
    <property type="match status" value="1"/>
</dbReference>
<feature type="compositionally biased region" description="Gly residues" evidence="10">
    <location>
        <begin position="409"/>
        <end position="420"/>
    </location>
</feature>
<sequence>MQTVRVESDETLGGRYRLVELLGEGGMSAVWRAHDEVLRRPVAVKVLSSRHLTDDGFRERIRAEALAAAGLSHPHIASVYDFGESLGTRRERVPYVVMELLDGRSLADVVSDGPLTPRQAMRICAEVASALAAAHARGIVHRDVKPGNVMVTPNGAKVVDFGIAAAAGELADFESAAIMYGTPAYLAPERLEDGPAVTATDVYALGLLLYRLLTGQLPWSAETTTQILRAHVYVEPKSLPRQTGLPIAVTTLYQRCLEKDPANRPTAAEAARILADAAGISVSLPGSPSFKNGDTSDFPTVPRVSPARRRARFAGAAVAAVALVAAVVVGATQLAGAGAEDRSGDRGLPANKQAAQDANAGLGATGGSTGPGTPPGGTSGAPPTSGNGAQPIPGSTVVPSNGSTTGSSPVGGGSPSGPGGAATNSQVVEFETKAGHVSVRCSGTTAVYVTHSTFEGYSSKVPAAAPNVVVRYRSDTLTPMKVKITISCATGKPDPDIRESNNPSDDV</sequence>
<evidence type="ECO:0000313" key="13">
    <source>
        <dbReference type="EMBL" id="GIJ47480.1"/>
    </source>
</evidence>
<dbReference type="SMART" id="SM00220">
    <property type="entry name" value="S_TKc"/>
    <property type="match status" value="1"/>
</dbReference>
<reference evidence="13" key="1">
    <citation type="submission" date="2021-01" db="EMBL/GenBank/DDBJ databases">
        <title>Whole genome shotgun sequence of Virgisporangium aliadipatigenens NBRC 105644.</title>
        <authorList>
            <person name="Komaki H."/>
            <person name="Tamura T."/>
        </authorList>
    </citation>
    <scope>NUCLEOTIDE SEQUENCE</scope>
    <source>
        <strain evidence="13">NBRC 105644</strain>
    </source>
</reference>
<keyword evidence="11" id="KW-0472">Membrane</keyword>
<feature type="region of interest" description="Disordered" evidence="10">
    <location>
        <begin position="359"/>
        <end position="423"/>
    </location>
</feature>
<evidence type="ECO:0000256" key="2">
    <source>
        <dbReference type="ARBA" id="ARBA00022527"/>
    </source>
</evidence>
<dbReference type="PANTHER" id="PTHR43289">
    <property type="entry name" value="MITOGEN-ACTIVATED PROTEIN KINASE KINASE KINASE 20-RELATED"/>
    <property type="match status" value="1"/>
</dbReference>
<dbReference type="InterPro" id="IPR017441">
    <property type="entry name" value="Protein_kinase_ATP_BS"/>
</dbReference>
<evidence type="ECO:0000256" key="10">
    <source>
        <dbReference type="SAM" id="MobiDB-lite"/>
    </source>
</evidence>
<feature type="compositionally biased region" description="Gly residues" evidence="10">
    <location>
        <begin position="363"/>
        <end position="379"/>
    </location>
</feature>
<dbReference type="InterPro" id="IPR008271">
    <property type="entry name" value="Ser/Thr_kinase_AS"/>
</dbReference>
<keyword evidence="4 9" id="KW-0547">Nucleotide-binding</keyword>
<accession>A0A8J3YP68</accession>
<dbReference type="Gene3D" id="1.10.510.10">
    <property type="entry name" value="Transferase(Phosphotransferase) domain 1"/>
    <property type="match status" value="1"/>
</dbReference>
<evidence type="ECO:0000256" key="5">
    <source>
        <dbReference type="ARBA" id="ARBA00022777"/>
    </source>
</evidence>
<evidence type="ECO:0000256" key="6">
    <source>
        <dbReference type="ARBA" id="ARBA00022840"/>
    </source>
</evidence>
<comment type="caution">
    <text evidence="13">The sequence shown here is derived from an EMBL/GenBank/DDBJ whole genome shotgun (WGS) entry which is preliminary data.</text>
</comment>
<dbReference type="SUPFAM" id="SSF56112">
    <property type="entry name" value="Protein kinase-like (PK-like)"/>
    <property type="match status" value="1"/>
</dbReference>
<dbReference type="GO" id="GO:0005524">
    <property type="term" value="F:ATP binding"/>
    <property type="evidence" value="ECO:0007669"/>
    <property type="project" value="UniProtKB-UniRule"/>
</dbReference>
<comment type="catalytic activity">
    <reaction evidence="7">
        <text>L-threonyl-[protein] + ATP = O-phospho-L-threonyl-[protein] + ADP + H(+)</text>
        <dbReference type="Rhea" id="RHEA:46608"/>
        <dbReference type="Rhea" id="RHEA-COMP:11060"/>
        <dbReference type="Rhea" id="RHEA-COMP:11605"/>
        <dbReference type="ChEBI" id="CHEBI:15378"/>
        <dbReference type="ChEBI" id="CHEBI:30013"/>
        <dbReference type="ChEBI" id="CHEBI:30616"/>
        <dbReference type="ChEBI" id="CHEBI:61977"/>
        <dbReference type="ChEBI" id="CHEBI:456216"/>
        <dbReference type="EC" id="2.7.11.1"/>
    </reaction>
</comment>
<dbReference type="CDD" id="cd14014">
    <property type="entry name" value="STKc_PknB_like"/>
    <property type="match status" value="1"/>
</dbReference>
<keyword evidence="11" id="KW-0812">Transmembrane</keyword>
<dbReference type="InterPro" id="IPR011009">
    <property type="entry name" value="Kinase-like_dom_sf"/>
</dbReference>
<feature type="transmembrane region" description="Helical" evidence="11">
    <location>
        <begin position="313"/>
        <end position="336"/>
    </location>
</feature>
<evidence type="ECO:0000256" key="4">
    <source>
        <dbReference type="ARBA" id="ARBA00022741"/>
    </source>
</evidence>
<evidence type="ECO:0000256" key="1">
    <source>
        <dbReference type="ARBA" id="ARBA00012513"/>
    </source>
</evidence>
<dbReference type="PROSITE" id="PS00108">
    <property type="entry name" value="PROTEIN_KINASE_ST"/>
    <property type="match status" value="1"/>
</dbReference>
<keyword evidence="2" id="KW-0723">Serine/threonine-protein kinase</keyword>
<dbReference type="PANTHER" id="PTHR43289:SF6">
    <property type="entry name" value="SERINE_THREONINE-PROTEIN KINASE NEKL-3"/>
    <property type="match status" value="1"/>
</dbReference>
<comment type="catalytic activity">
    <reaction evidence="8">
        <text>L-seryl-[protein] + ATP = O-phospho-L-seryl-[protein] + ADP + H(+)</text>
        <dbReference type="Rhea" id="RHEA:17989"/>
        <dbReference type="Rhea" id="RHEA-COMP:9863"/>
        <dbReference type="Rhea" id="RHEA-COMP:11604"/>
        <dbReference type="ChEBI" id="CHEBI:15378"/>
        <dbReference type="ChEBI" id="CHEBI:29999"/>
        <dbReference type="ChEBI" id="CHEBI:30616"/>
        <dbReference type="ChEBI" id="CHEBI:83421"/>
        <dbReference type="ChEBI" id="CHEBI:456216"/>
        <dbReference type="EC" id="2.7.11.1"/>
    </reaction>
</comment>
<dbReference type="Pfam" id="PF00069">
    <property type="entry name" value="Pkinase"/>
    <property type="match status" value="1"/>
</dbReference>
<evidence type="ECO:0000313" key="14">
    <source>
        <dbReference type="Proteomes" id="UP000619260"/>
    </source>
</evidence>
<evidence type="ECO:0000256" key="9">
    <source>
        <dbReference type="PROSITE-ProRule" id="PRU10141"/>
    </source>
</evidence>
<keyword evidence="5" id="KW-0418">Kinase</keyword>
<evidence type="ECO:0000256" key="3">
    <source>
        <dbReference type="ARBA" id="ARBA00022679"/>
    </source>
</evidence>
<dbReference type="FunFam" id="3.30.200.20:FF:000035">
    <property type="entry name" value="Serine/threonine protein kinase Stk1"/>
    <property type="match status" value="1"/>
</dbReference>